<keyword evidence="2 7" id="KW-0808">Transferase</keyword>
<sequence>MTILVLLFLSCYILGVLVGPGYIPYYYPRRYNKFNGKEPDYLSEFVTTIEQKKYIKSHKYPAYCHYVSDARRIAIRPDHLCIWFTVFIGKLNYKFFLLFNMYGFLYITTFSVFQVMAMINLVEAMVNPIYVIITIIYLLMGFVFSILTCIFFFDSMYNTMRGTTNYEIINKISDTSFHDGCCNNFEEVCGPRDSWFLWILPIPAFWGMDVYALTAESDPYKML</sequence>
<dbReference type="GO" id="GO:0019706">
    <property type="term" value="F:protein-cysteine S-palmitoyltransferase activity"/>
    <property type="evidence" value="ECO:0000318"/>
    <property type="project" value="GO_Central"/>
</dbReference>
<feature type="domain" description="Palmitoyltransferase DHHC" evidence="9">
    <location>
        <begin position="53"/>
        <end position="171"/>
    </location>
</feature>
<comment type="catalytic activity">
    <reaction evidence="7">
        <text>L-cysteinyl-[protein] + hexadecanoyl-CoA = S-hexadecanoyl-L-cysteinyl-[protein] + CoA</text>
        <dbReference type="Rhea" id="RHEA:36683"/>
        <dbReference type="Rhea" id="RHEA-COMP:10131"/>
        <dbReference type="Rhea" id="RHEA-COMP:11032"/>
        <dbReference type="ChEBI" id="CHEBI:29950"/>
        <dbReference type="ChEBI" id="CHEBI:57287"/>
        <dbReference type="ChEBI" id="CHEBI:57379"/>
        <dbReference type="ChEBI" id="CHEBI:74151"/>
        <dbReference type="EC" id="2.3.1.225"/>
    </reaction>
</comment>
<comment type="domain">
    <text evidence="7">The DHHC domain is required for palmitoyltransferase activity.</text>
</comment>
<dbReference type="InParanoid" id="A2E3V0"/>
<keyword evidence="6 7" id="KW-0012">Acyltransferase</keyword>
<keyword evidence="8" id="KW-0732">Signal</keyword>
<dbReference type="AlphaFoldDB" id="A2E3V0"/>
<feature type="transmembrane region" description="Helical" evidence="7">
    <location>
        <begin position="104"/>
        <end position="122"/>
    </location>
</feature>
<feature type="transmembrane region" description="Helical" evidence="7">
    <location>
        <begin position="6"/>
        <end position="27"/>
    </location>
</feature>
<keyword evidence="5 7" id="KW-0472">Membrane</keyword>
<feature type="signal peptide" evidence="8">
    <location>
        <begin position="1"/>
        <end position="15"/>
    </location>
</feature>
<dbReference type="FunCoup" id="A2E3V0">
    <property type="interactions" value="255"/>
</dbReference>
<accession>A2E3V0</accession>
<feature type="chain" id="PRO_5012948934" description="Palmitoyltransferase" evidence="8">
    <location>
        <begin position="16"/>
        <end position="223"/>
    </location>
</feature>
<dbReference type="VEuPathDB" id="TrichDB:TVAGG3_0146670"/>
<dbReference type="SMR" id="A2E3V0"/>
<reference evidence="10" key="2">
    <citation type="journal article" date="2007" name="Science">
        <title>Draft genome sequence of the sexually transmitted pathogen Trichomonas vaginalis.</title>
        <authorList>
            <person name="Carlton J.M."/>
            <person name="Hirt R.P."/>
            <person name="Silva J.C."/>
            <person name="Delcher A.L."/>
            <person name="Schatz M."/>
            <person name="Zhao Q."/>
            <person name="Wortman J.R."/>
            <person name="Bidwell S.L."/>
            <person name="Alsmark U.C.M."/>
            <person name="Besteiro S."/>
            <person name="Sicheritz-Ponten T."/>
            <person name="Noel C.J."/>
            <person name="Dacks J.B."/>
            <person name="Foster P.G."/>
            <person name="Simillion C."/>
            <person name="Van de Peer Y."/>
            <person name="Miranda-Saavedra D."/>
            <person name="Barton G.J."/>
            <person name="Westrop G.D."/>
            <person name="Mueller S."/>
            <person name="Dessi D."/>
            <person name="Fiori P.L."/>
            <person name="Ren Q."/>
            <person name="Paulsen I."/>
            <person name="Zhang H."/>
            <person name="Bastida-Corcuera F.D."/>
            <person name="Simoes-Barbosa A."/>
            <person name="Brown M.T."/>
            <person name="Hayes R.D."/>
            <person name="Mukherjee M."/>
            <person name="Okumura C.Y."/>
            <person name="Schneider R."/>
            <person name="Smith A.J."/>
            <person name="Vanacova S."/>
            <person name="Villalvazo M."/>
            <person name="Haas B.J."/>
            <person name="Pertea M."/>
            <person name="Feldblyum T.V."/>
            <person name="Utterback T.R."/>
            <person name="Shu C.L."/>
            <person name="Osoegawa K."/>
            <person name="de Jong P.J."/>
            <person name="Hrdy I."/>
            <person name="Horvathova L."/>
            <person name="Zubacova Z."/>
            <person name="Dolezal P."/>
            <person name="Malik S.B."/>
            <person name="Logsdon J.M. Jr."/>
            <person name="Henze K."/>
            <person name="Gupta A."/>
            <person name="Wang C.C."/>
            <person name="Dunne R.L."/>
            <person name="Upcroft J.A."/>
            <person name="Upcroft P."/>
            <person name="White O."/>
            <person name="Salzberg S.L."/>
            <person name="Tang P."/>
            <person name="Chiu C.-H."/>
            <person name="Lee Y.-S."/>
            <person name="Embley T.M."/>
            <person name="Coombs G.H."/>
            <person name="Mottram J.C."/>
            <person name="Tachezy J."/>
            <person name="Fraser-Liggett C.M."/>
            <person name="Johnson P.J."/>
        </authorList>
    </citation>
    <scope>NUCLEOTIDE SEQUENCE [LARGE SCALE GENOMIC DNA]</scope>
    <source>
        <strain evidence="10">G3</strain>
    </source>
</reference>
<dbReference type="EMBL" id="DS113298">
    <property type="protein sequence ID" value="EAY12605.1"/>
    <property type="molecule type" value="Genomic_DNA"/>
</dbReference>
<dbReference type="GO" id="GO:0006612">
    <property type="term" value="P:protein targeting to membrane"/>
    <property type="evidence" value="ECO:0000318"/>
    <property type="project" value="GO_Central"/>
</dbReference>
<protein>
    <recommendedName>
        <fullName evidence="7">Palmitoyltransferase</fullName>
        <ecNumber evidence="7">2.3.1.225</ecNumber>
    </recommendedName>
</protein>
<dbReference type="PANTHER" id="PTHR22883:SF147">
    <property type="entry name" value="PALMITOYLTRANSFERASE"/>
    <property type="match status" value="1"/>
</dbReference>
<dbReference type="GO" id="GO:0005783">
    <property type="term" value="C:endoplasmic reticulum"/>
    <property type="evidence" value="ECO:0000318"/>
    <property type="project" value="GO_Central"/>
</dbReference>
<dbReference type="KEGG" id="tva:4770569"/>
<dbReference type="InterPro" id="IPR001594">
    <property type="entry name" value="Palmitoyltrfase_DHHC"/>
</dbReference>
<keyword evidence="3 7" id="KW-0812">Transmembrane</keyword>
<dbReference type="VEuPathDB" id="TrichDB:TVAG_074330"/>
<comment type="similarity">
    <text evidence="7">Belongs to the DHHC palmitoyltransferase family.</text>
</comment>
<dbReference type="PROSITE" id="PS50216">
    <property type="entry name" value="DHHC"/>
    <property type="match status" value="1"/>
</dbReference>
<evidence type="ECO:0000256" key="2">
    <source>
        <dbReference type="ARBA" id="ARBA00022679"/>
    </source>
</evidence>
<dbReference type="Proteomes" id="UP000001542">
    <property type="component" value="Unassembled WGS sequence"/>
</dbReference>
<reference evidence="10" key="1">
    <citation type="submission" date="2006-10" db="EMBL/GenBank/DDBJ databases">
        <authorList>
            <person name="Amadeo P."/>
            <person name="Zhao Q."/>
            <person name="Wortman J."/>
            <person name="Fraser-Liggett C."/>
            <person name="Carlton J."/>
        </authorList>
    </citation>
    <scope>NUCLEOTIDE SEQUENCE</scope>
    <source>
        <strain evidence="10">G3</strain>
    </source>
</reference>
<evidence type="ECO:0000256" key="7">
    <source>
        <dbReference type="RuleBase" id="RU079119"/>
    </source>
</evidence>
<evidence type="ECO:0000256" key="1">
    <source>
        <dbReference type="ARBA" id="ARBA00004141"/>
    </source>
</evidence>
<proteinExistence type="inferred from homology"/>
<evidence type="ECO:0000256" key="8">
    <source>
        <dbReference type="SAM" id="SignalP"/>
    </source>
</evidence>
<dbReference type="PANTHER" id="PTHR22883">
    <property type="entry name" value="ZINC FINGER DHHC DOMAIN CONTAINING PROTEIN"/>
    <property type="match status" value="1"/>
</dbReference>
<keyword evidence="4 7" id="KW-1133">Transmembrane helix</keyword>
<evidence type="ECO:0000313" key="10">
    <source>
        <dbReference type="EMBL" id="EAY12605.1"/>
    </source>
</evidence>
<evidence type="ECO:0000259" key="9">
    <source>
        <dbReference type="Pfam" id="PF01529"/>
    </source>
</evidence>
<evidence type="ECO:0000256" key="6">
    <source>
        <dbReference type="ARBA" id="ARBA00023315"/>
    </source>
</evidence>
<dbReference type="EC" id="2.3.1.225" evidence="7"/>
<feature type="transmembrane region" description="Helical" evidence="7">
    <location>
        <begin position="129"/>
        <end position="153"/>
    </location>
</feature>
<comment type="subcellular location">
    <subcellularLocation>
        <location evidence="1">Membrane</location>
        <topology evidence="1">Multi-pass membrane protein</topology>
    </subcellularLocation>
</comment>
<dbReference type="InterPro" id="IPR039859">
    <property type="entry name" value="PFA4/ZDH16/20/ERF2-like"/>
</dbReference>
<dbReference type="GO" id="GO:0016020">
    <property type="term" value="C:membrane"/>
    <property type="evidence" value="ECO:0007669"/>
    <property type="project" value="UniProtKB-SubCell"/>
</dbReference>
<dbReference type="GO" id="GO:0005794">
    <property type="term" value="C:Golgi apparatus"/>
    <property type="evidence" value="ECO:0000318"/>
    <property type="project" value="GO_Central"/>
</dbReference>
<organism evidence="10 11">
    <name type="scientific">Trichomonas vaginalis (strain ATCC PRA-98 / G3)</name>
    <dbReference type="NCBI Taxonomy" id="412133"/>
    <lineage>
        <taxon>Eukaryota</taxon>
        <taxon>Metamonada</taxon>
        <taxon>Parabasalia</taxon>
        <taxon>Trichomonadida</taxon>
        <taxon>Trichomonadidae</taxon>
        <taxon>Trichomonas</taxon>
    </lineage>
</organism>
<evidence type="ECO:0000256" key="4">
    <source>
        <dbReference type="ARBA" id="ARBA00022989"/>
    </source>
</evidence>
<dbReference type="RefSeq" id="XP_001324828.1">
    <property type="nucleotide sequence ID" value="XM_001324793.1"/>
</dbReference>
<evidence type="ECO:0000256" key="3">
    <source>
        <dbReference type="ARBA" id="ARBA00022692"/>
    </source>
</evidence>
<keyword evidence="11" id="KW-1185">Reference proteome</keyword>
<dbReference type="Pfam" id="PF01529">
    <property type="entry name" value="DHHC"/>
    <property type="match status" value="1"/>
</dbReference>
<name>A2E3V0_TRIV3</name>
<evidence type="ECO:0000256" key="5">
    <source>
        <dbReference type="ARBA" id="ARBA00023136"/>
    </source>
</evidence>
<gene>
    <name evidence="10" type="ORF">TVAG_074330</name>
</gene>
<evidence type="ECO:0000313" key="11">
    <source>
        <dbReference type="Proteomes" id="UP000001542"/>
    </source>
</evidence>